<keyword evidence="3" id="KW-0808">Transferase</keyword>
<evidence type="ECO:0000259" key="1">
    <source>
        <dbReference type="Pfam" id="PF00149"/>
    </source>
</evidence>
<protein>
    <submittedName>
        <fullName evidence="3">Polynucleotide kinase-phosphatase</fullName>
    </submittedName>
</protein>
<dbReference type="InterPro" id="IPR027417">
    <property type="entry name" value="P-loop_NTPase"/>
</dbReference>
<dbReference type="RefSeq" id="WP_380083884.1">
    <property type="nucleotide sequence ID" value="NZ_JBHSWD010000002.1"/>
</dbReference>
<feature type="domain" description="Calcineurin-like phosphoesterase" evidence="1">
    <location>
        <begin position="181"/>
        <end position="370"/>
    </location>
</feature>
<dbReference type="SUPFAM" id="SSF52540">
    <property type="entry name" value="P-loop containing nucleoside triphosphate hydrolases"/>
    <property type="match status" value="1"/>
</dbReference>
<organism evidence="3 4">
    <name type="scientific">Deinococcus lacus</name>
    <dbReference type="NCBI Taxonomy" id="392561"/>
    <lineage>
        <taxon>Bacteria</taxon>
        <taxon>Thermotogati</taxon>
        <taxon>Deinococcota</taxon>
        <taxon>Deinococci</taxon>
        <taxon>Deinococcales</taxon>
        <taxon>Deinococcaceae</taxon>
        <taxon>Deinococcus</taxon>
    </lineage>
</organism>
<sequence length="829" mass="90328">MATLQIPKFSVIALVGASSAGKTSFAARHFDGETLSSDAFRALVSGDENDLGATADAFESLYFVAGKRLERGLLTVIDATSVRPGDRRRIVELARQHDTVPCAIVLDLPLDVLQARHAARPDRHFDPGVVARQRTELRRTLGGLQKEGFRHVWVLSSEDEVAATLIECVPLYPDRRDLTGPFDFIGDVHGCLAELEELLLRLGYRPEEGWTHPEGRTAVFVGDLVDRGPDSVGTLRLVMQMVASGAALAVPGNHDEKLKQALEGRAVQARHGLDRTLEDLRQAGPEFSAEVAQFIRSLVSHLVLDGGRAVVAHAGLPAHLQGRASGRVRSFALYGDVDGSLDEAGFPVRRDWAQSYQGKALVVYGHTPVPEPRWVHHTVNIDTGCAFGGALTALRYPELETVSVPARAQYAVPARPLHEPLTAPETSFDQATWLTDYSLQTRTLGRVRVTAAEAGAALAAYSRGSIDPRLCLYLPPTMSPVATSAAPDLLEEPQAAFDFYRAAGCTSVICQEKHMGSRAVLLICREPQAALQRFGVETLGAVYTRTGRAFFQPEWEQAVLTRARDAVSAAQLWERLDTDWVLLDAEILPWNFKAADLLSGQYAPVGAAGLADLGAAQAALEQARANGVEVGDWLTRTQARHAELLGYRSAYRAYVGPVAAPGDLRVMPFYLLASQGQVHTQDHLWHLSELGRLAAADPGLFGETAYQVVNLTDPQSMAAAAQWWHMRTQAGSEGMVVKPLDAELAAKLQPALKVRGRDYLRLIYGPEYLLHLPELRERALAAKRSRALREYHLGLEGLSRAAEGRPWPEIHECVLGVLALESGALDARL</sequence>
<dbReference type="PANTHER" id="PTHR42850:SF7">
    <property type="entry name" value="BIS(5'-NUCLEOSYL)-TETRAPHOSPHATASE PRPE [ASYMMETRICAL]"/>
    <property type="match status" value="1"/>
</dbReference>
<dbReference type="PANTHER" id="PTHR42850">
    <property type="entry name" value="METALLOPHOSPHOESTERASE"/>
    <property type="match status" value="1"/>
</dbReference>
<gene>
    <name evidence="3" type="ORF">ACFP81_12660</name>
</gene>
<accession>A0ABW1YEF1</accession>
<dbReference type="SUPFAM" id="SSF56300">
    <property type="entry name" value="Metallo-dependent phosphatases"/>
    <property type="match status" value="1"/>
</dbReference>
<dbReference type="Proteomes" id="UP001596297">
    <property type="component" value="Unassembled WGS sequence"/>
</dbReference>
<dbReference type="Pfam" id="PF00149">
    <property type="entry name" value="Metallophos"/>
    <property type="match status" value="1"/>
</dbReference>
<dbReference type="InterPro" id="IPR032380">
    <property type="entry name" value="PNKP_ligase_dom"/>
</dbReference>
<dbReference type="EMBL" id="JBHSWD010000002">
    <property type="protein sequence ID" value="MFC6592762.1"/>
    <property type="molecule type" value="Genomic_DNA"/>
</dbReference>
<evidence type="ECO:0000313" key="4">
    <source>
        <dbReference type="Proteomes" id="UP001596297"/>
    </source>
</evidence>
<dbReference type="InterPro" id="IPR029052">
    <property type="entry name" value="Metallo-depent_PP-like"/>
</dbReference>
<keyword evidence="4" id="KW-1185">Reference proteome</keyword>
<comment type="caution">
    <text evidence="3">The sequence shown here is derived from an EMBL/GenBank/DDBJ whole genome shotgun (WGS) entry which is preliminary data.</text>
</comment>
<proteinExistence type="predicted"/>
<dbReference type="CDD" id="cd07423">
    <property type="entry name" value="MPP_Prp_like"/>
    <property type="match status" value="1"/>
</dbReference>
<name>A0ABW1YEF1_9DEIO</name>
<dbReference type="PRINTS" id="PR00114">
    <property type="entry name" value="STPHPHTASE"/>
</dbReference>
<dbReference type="Gene3D" id="3.30.470.30">
    <property type="entry name" value="DNA ligase/mRNA capping enzyme"/>
    <property type="match status" value="2"/>
</dbReference>
<dbReference type="InterPro" id="IPR041780">
    <property type="entry name" value="MPP_PrpE-like"/>
</dbReference>
<dbReference type="Gene3D" id="3.60.21.10">
    <property type="match status" value="1"/>
</dbReference>
<dbReference type="InterPro" id="IPR006186">
    <property type="entry name" value="Ser/Thr-sp_prot-phosphatase"/>
</dbReference>
<keyword evidence="3" id="KW-0418">Kinase</keyword>
<dbReference type="Pfam" id="PF16542">
    <property type="entry name" value="PNKP_ligase"/>
    <property type="match status" value="1"/>
</dbReference>
<dbReference type="InterPro" id="IPR050126">
    <property type="entry name" value="Ap4A_hydrolase"/>
</dbReference>
<evidence type="ECO:0000259" key="2">
    <source>
        <dbReference type="Pfam" id="PF16542"/>
    </source>
</evidence>
<dbReference type="NCBIfam" id="TIGR04075">
    <property type="entry name" value="bacter_Pnkp"/>
    <property type="match status" value="1"/>
</dbReference>
<reference evidence="4" key="1">
    <citation type="journal article" date="2019" name="Int. J. Syst. Evol. Microbiol.">
        <title>The Global Catalogue of Microorganisms (GCM) 10K type strain sequencing project: providing services to taxonomists for standard genome sequencing and annotation.</title>
        <authorList>
            <consortium name="The Broad Institute Genomics Platform"/>
            <consortium name="The Broad Institute Genome Sequencing Center for Infectious Disease"/>
            <person name="Wu L."/>
            <person name="Ma J."/>
        </authorList>
    </citation>
    <scope>NUCLEOTIDE SEQUENCE [LARGE SCALE GENOMIC DNA]</scope>
    <source>
        <strain evidence="4">CGMCC 1.15772</strain>
    </source>
</reference>
<dbReference type="InterPro" id="IPR024028">
    <property type="entry name" value="PNKP_bac"/>
</dbReference>
<dbReference type="SUPFAM" id="SSF56091">
    <property type="entry name" value="DNA ligase/mRNA capping enzyme, catalytic domain"/>
    <property type="match status" value="1"/>
</dbReference>
<dbReference type="Gene3D" id="3.40.50.300">
    <property type="entry name" value="P-loop containing nucleotide triphosphate hydrolases"/>
    <property type="match status" value="1"/>
</dbReference>
<dbReference type="GO" id="GO:0016301">
    <property type="term" value="F:kinase activity"/>
    <property type="evidence" value="ECO:0007669"/>
    <property type="project" value="UniProtKB-KW"/>
</dbReference>
<feature type="domain" description="Polynucleotide kinase-phosphatase ligase" evidence="2">
    <location>
        <begin position="456"/>
        <end position="822"/>
    </location>
</feature>
<dbReference type="Pfam" id="PF13671">
    <property type="entry name" value="AAA_33"/>
    <property type="match status" value="1"/>
</dbReference>
<dbReference type="InterPro" id="IPR004843">
    <property type="entry name" value="Calcineurin-like_PHP"/>
</dbReference>
<evidence type="ECO:0000313" key="3">
    <source>
        <dbReference type="EMBL" id="MFC6592762.1"/>
    </source>
</evidence>